<dbReference type="InterPro" id="IPR001466">
    <property type="entry name" value="Beta-lactam-related"/>
</dbReference>
<gene>
    <name evidence="2" type="ORF">K4G66_00565</name>
</gene>
<reference evidence="2" key="1">
    <citation type="journal article" date="2023" name="Comput. Struct. Biotechnol. J.">
        <title>Discovery of a novel marine Bacteroidetes with a rich repertoire of carbohydrate-active enzymes.</title>
        <authorList>
            <person name="Chen B."/>
            <person name="Liu G."/>
            <person name="Chen Q."/>
            <person name="Wang H."/>
            <person name="Liu L."/>
            <person name="Tang K."/>
        </authorList>
    </citation>
    <scope>NUCLEOTIDE SEQUENCE</scope>
    <source>
        <strain evidence="2">TK19036</strain>
    </source>
</reference>
<keyword evidence="2" id="KW-0378">Hydrolase</keyword>
<feature type="domain" description="Beta-lactamase-related" evidence="1">
    <location>
        <begin position="32"/>
        <end position="314"/>
    </location>
</feature>
<name>A0AA49GTD0_9BACT</name>
<accession>A0AA49GTD0</accession>
<protein>
    <submittedName>
        <fullName evidence="2">Serine hydrolase</fullName>
    </submittedName>
</protein>
<evidence type="ECO:0000259" key="1">
    <source>
        <dbReference type="Pfam" id="PF00144"/>
    </source>
</evidence>
<dbReference type="Gene3D" id="3.40.710.10">
    <property type="entry name" value="DD-peptidase/beta-lactamase superfamily"/>
    <property type="match status" value="1"/>
</dbReference>
<dbReference type="PANTHER" id="PTHR46825">
    <property type="entry name" value="D-ALANYL-D-ALANINE-CARBOXYPEPTIDASE/ENDOPEPTIDASE AMPH"/>
    <property type="match status" value="1"/>
</dbReference>
<dbReference type="GO" id="GO:0016787">
    <property type="term" value="F:hydrolase activity"/>
    <property type="evidence" value="ECO:0007669"/>
    <property type="project" value="UniProtKB-KW"/>
</dbReference>
<dbReference type="InterPro" id="IPR012338">
    <property type="entry name" value="Beta-lactam/transpept-like"/>
</dbReference>
<sequence>MNTYCQDFDKQKMDRLFTLIEENDQGMGSLSLFSEGNEVYQHAFGYASIEDNVKANSQTKYRIGSISKTFTAAIIMQLVEEGKLTLDTRLSEFYPQVTHASEITMEQMLRHRSGIFNFTNSEDYQSWMEQPIIREELVKKIVSFGSAFEPGSKYEYSNANYVLLSYIAEQIEEKDFRDIVQERVCEPCALNNTYYGSKISVENNEAKSYTNFGEWELATETDMSVPVGAGAMVSNPTDLNRFLNCLFSNKVVSESSLAKMTDIQDGYGLGLMQVPFYDKKALGHAGGIDGFQSNAFYFPQEKVSIAYTTNGAVMPMNDILIGVLSIYFGKDYTLPEFKPALTLEPEDLDEFLGVYSSPDFPIKLTITKKGSTLIGQGTGQPEFRLDAIGPTEFKFDQAGLKIEFFPAEDKLVLNQAGRSFELTKE</sequence>
<reference evidence="2" key="2">
    <citation type="journal article" date="2024" name="Antonie Van Leeuwenhoek">
        <title>Roseihalotalea indica gen. nov., sp. nov., a halophilic Bacteroidetes from mesopelagic Southwest Indian Ocean with higher carbohydrate metabolic potential.</title>
        <authorList>
            <person name="Chen B."/>
            <person name="Zhang M."/>
            <person name="Lin D."/>
            <person name="Ye J."/>
            <person name="Tang K."/>
        </authorList>
    </citation>
    <scope>NUCLEOTIDE SEQUENCE</scope>
    <source>
        <strain evidence="2">TK19036</strain>
    </source>
</reference>
<dbReference type="Pfam" id="PF00144">
    <property type="entry name" value="Beta-lactamase"/>
    <property type="match status" value="1"/>
</dbReference>
<organism evidence="2">
    <name type="scientific">Roseihalotalea indica</name>
    <dbReference type="NCBI Taxonomy" id="2867963"/>
    <lineage>
        <taxon>Bacteria</taxon>
        <taxon>Pseudomonadati</taxon>
        <taxon>Bacteroidota</taxon>
        <taxon>Cytophagia</taxon>
        <taxon>Cytophagales</taxon>
        <taxon>Catalimonadaceae</taxon>
        <taxon>Roseihalotalea</taxon>
    </lineage>
</organism>
<proteinExistence type="predicted"/>
<evidence type="ECO:0000313" key="2">
    <source>
        <dbReference type="EMBL" id="WKN37199.1"/>
    </source>
</evidence>
<dbReference type="EMBL" id="CP120682">
    <property type="protein sequence ID" value="WKN37199.1"/>
    <property type="molecule type" value="Genomic_DNA"/>
</dbReference>
<dbReference type="PANTHER" id="PTHR46825:SF7">
    <property type="entry name" value="D-ALANYL-D-ALANINE CARBOXYPEPTIDASE"/>
    <property type="match status" value="1"/>
</dbReference>
<dbReference type="AlphaFoldDB" id="A0AA49GTD0"/>
<dbReference type="SUPFAM" id="SSF56601">
    <property type="entry name" value="beta-lactamase/transpeptidase-like"/>
    <property type="match status" value="1"/>
</dbReference>
<dbReference type="InterPro" id="IPR050491">
    <property type="entry name" value="AmpC-like"/>
</dbReference>